<dbReference type="EMBL" id="CP011097">
    <property type="protein sequence ID" value="AJZ76173.1"/>
    <property type="molecule type" value="Genomic_DNA"/>
</dbReference>
<protein>
    <recommendedName>
        <fullName evidence="1">N-acetyltransferase domain-containing protein</fullName>
    </recommendedName>
</protein>
<dbReference type="KEGG" id="tah:SU86_007120"/>
<dbReference type="InterPro" id="IPR000182">
    <property type="entry name" value="GNAT_dom"/>
</dbReference>
<dbReference type="Pfam" id="PF13420">
    <property type="entry name" value="Acetyltransf_4"/>
    <property type="match status" value="1"/>
</dbReference>
<accession>A0A3G1B2T0</accession>
<dbReference type="InterPro" id="IPR016181">
    <property type="entry name" value="Acyl_CoA_acyltransferase"/>
</dbReference>
<evidence type="ECO:0000259" key="1">
    <source>
        <dbReference type="PROSITE" id="PS51186"/>
    </source>
</evidence>
<organism evidence="2 3">
    <name type="scientific">Candidatus Nitrosotenuis cloacae</name>
    <dbReference type="NCBI Taxonomy" id="1603555"/>
    <lineage>
        <taxon>Archaea</taxon>
        <taxon>Nitrososphaerota</taxon>
        <taxon>Candidatus Nitrosotenuis</taxon>
    </lineage>
</organism>
<dbReference type="Proteomes" id="UP000266745">
    <property type="component" value="Chromosome"/>
</dbReference>
<dbReference type="OrthoDB" id="120213at2157"/>
<feature type="domain" description="N-acetyltransferase" evidence="1">
    <location>
        <begin position="7"/>
        <end position="171"/>
    </location>
</feature>
<sequence>MFEGKYVKLRALEQEDLKLLKDWRNRKHVRKTTREYRLLNMIHQKKWFELIHTENPPKHIMFGIMKKNRKLDGVTGLTYIDWKNKHAEISIYMSNRNWQKTKEAKDTINLMLEYGFEELNLHRLWVEIFQISTENIALFEQMNFKKEGVLRDKAWRSGKWWSSIIYSKLSNEYKNESN</sequence>
<dbReference type="GeneID" id="24874324"/>
<dbReference type="Gene3D" id="3.40.630.30">
    <property type="match status" value="1"/>
</dbReference>
<dbReference type="SUPFAM" id="SSF55729">
    <property type="entry name" value="Acyl-CoA N-acyltransferases (Nat)"/>
    <property type="match status" value="1"/>
</dbReference>
<gene>
    <name evidence="2" type="ORF">SU86_007120</name>
</gene>
<dbReference type="PANTHER" id="PTHR43415:SF3">
    <property type="entry name" value="GNAT-FAMILY ACETYLTRANSFERASE"/>
    <property type="match status" value="1"/>
</dbReference>
<dbReference type="PROSITE" id="PS51186">
    <property type="entry name" value="GNAT"/>
    <property type="match status" value="1"/>
</dbReference>
<dbReference type="GO" id="GO:0016747">
    <property type="term" value="F:acyltransferase activity, transferring groups other than amino-acyl groups"/>
    <property type="evidence" value="ECO:0007669"/>
    <property type="project" value="InterPro"/>
</dbReference>
<name>A0A3G1B2T0_9ARCH</name>
<evidence type="ECO:0000313" key="3">
    <source>
        <dbReference type="Proteomes" id="UP000266745"/>
    </source>
</evidence>
<proteinExistence type="predicted"/>
<dbReference type="STRING" id="1603555.SU86_007120"/>
<dbReference type="RefSeq" id="WP_048186863.1">
    <property type="nucleotide sequence ID" value="NZ_CP011097.1"/>
</dbReference>
<evidence type="ECO:0000313" key="2">
    <source>
        <dbReference type="EMBL" id="AJZ76173.1"/>
    </source>
</evidence>
<keyword evidence="3" id="KW-1185">Reference proteome</keyword>
<reference evidence="2 3" key="1">
    <citation type="journal article" date="2016" name="Sci. Rep.">
        <title>A novel ammonia-oxidizing archaeon from wastewater treatment plant: Its enrichment, physiological and genomic characteristics.</title>
        <authorList>
            <person name="Li Y."/>
            <person name="Ding K."/>
            <person name="Wen X."/>
            <person name="Zhang B."/>
            <person name="Shen B."/>
            <person name="Yang Y."/>
        </authorList>
    </citation>
    <scope>NUCLEOTIDE SEQUENCE [LARGE SCALE GENOMIC DNA]</scope>
    <source>
        <strain evidence="2 3">SAT1</strain>
    </source>
</reference>
<dbReference type="AlphaFoldDB" id="A0A3G1B2T0"/>
<dbReference type="PANTHER" id="PTHR43415">
    <property type="entry name" value="SPERMIDINE N(1)-ACETYLTRANSFERASE"/>
    <property type="match status" value="1"/>
</dbReference>